<dbReference type="OrthoDB" id="5600040at2759"/>
<comment type="caution">
    <text evidence="2">The sequence shown here is derived from an EMBL/GenBank/DDBJ whole genome shotgun (WGS) entry which is preliminary data.</text>
</comment>
<protein>
    <submittedName>
        <fullName evidence="2">Uncharacterized protein</fullName>
    </submittedName>
</protein>
<dbReference type="Proteomes" id="UP000188320">
    <property type="component" value="Unassembled WGS sequence"/>
</dbReference>
<proteinExistence type="predicted"/>
<keyword evidence="1" id="KW-0812">Transmembrane</keyword>
<sequence length="139" mass="16165">MGVDQSEDSLKTLRSSYMFYAYSGLIYVFVFIFDPAIQAAFREVKWSIGFSFGNVAKRLCFWKKERIFADLDDNCDFTPAVPDNRLTDIDQVINLYEVLSNEPQMDSTFLLRARKMQNNLNEEYLSDSFKTKGPTFSFL</sequence>
<evidence type="ECO:0000313" key="3">
    <source>
        <dbReference type="Proteomes" id="UP000188320"/>
    </source>
</evidence>
<keyword evidence="1" id="KW-0472">Membrane</keyword>
<organism evidence="2 3">
    <name type="scientific">Zancudomyces culisetae</name>
    <name type="common">Gut fungus</name>
    <name type="synonym">Smittium culisetae</name>
    <dbReference type="NCBI Taxonomy" id="1213189"/>
    <lineage>
        <taxon>Eukaryota</taxon>
        <taxon>Fungi</taxon>
        <taxon>Fungi incertae sedis</taxon>
        <taxon>Zoopagomycota</taxon>
        <taxon>Kickxellomycotina</taxon>
        <taxon>Harpellomycetes</taxon>
        <taxon>Harpellales</taxon>
        <taxon>Legeriomycetaceae</taxon>
        <taxon>Zancudomyces</taxon>
    </lineage>
</organism>
<evidence type="ECO:0000313" key="2">
    <source>
        <dbReference type="EMBL" id="OMH80063.1"/>
    </source>
</evidence>
<dbReference type="AlphaFoldDB" id="A0A1R1PGM4"/>
<name>A0A1R1PGM4_ZANCU</name>
<keyword evidence="3" id="KW-1185">Reference proteome</keyword>
<reference evidence="3" key="1">
    <citation type="submission" date="2017-01" db="EMBL/GenBank/DDBJ databases">
        <authorList>
            <person name="Wang Y."/>
            <person name="White M."/>
            <person name="Kvist S."/>
            <person name="Moncalvo J.-M."/>
        </authorList>
    </citation>
    <scope>NUCLEOTIDE SEQUENCE [LARGE SCALE GENOMIC DNA]</scope>
    <source>
        <strain evidence="3">COL-18-3</strain>
    </source>
</reference>
<keyword evidence="1" id="KW-1133">Transmembrane helix</keyword>
<gene>
    <name evidence="2" type="ORF">AX774_g6505</name>
</gene>
<evidence type="ECO:0000256" key="1">
    <source>
        <dbReference type="SAM" id="Phobius"/>
    </source>
</evidence>
<feature type="transmembrane region" description="Helical" evidence="1">
    <location>
        <begin position="20"/>
        <end position="41"/>
    </location>
</feature>
<dbReference type="EMBL" id="LSSK01001317">
    <property type="protein sequence ID" value="OMH80063.1"/>
    <property type="molecule type" value="Genomic_DNA"/>
</dbReference>
<accession>A0A1R1PGM4</accession>